<dbReference type="EMBL" id="LR787536">
    <property type="protein sequence ID" value="CAB3263398.1"/>
    <property type="molecule type" value="mRNA"/>
</dbReference>
<gene>
    <name evidence="3" type="primary">Lbp</name>
</gene>
<evidence type="ECO:0000259" key="2">
    <source>
        <dbReference type="SMART" id="SM00329"/>
    </source>
</evidence>
<protein>
    <submittedName>
        <fullName evidence="3">Lipopolysaccharide-binding protein</fullName>
    </submittedName>
</protein>
<feature type="signal peptide" evidence="1">
    <location>
        <begin position="1"/>
        <end position="20"/>
    </location>
</feature>
<keyword evidence="1" id="KW-0732">Signal</keyword>
<dbReference type="GO" id="GO:0005615">
    <property type="term" value="C:extracellular space"/>
    <property type="evidence" value="ECO:0007669"/>
    <property type="project" value="TreeGrafter"/>
</dbReference>
<feature type="chain" id="PRO_5026043495" evidence="1">
    <location>
        <begin position="21"/>
        <end position="480"/>
    </location>
</feature>
<reference evidence="3" key="1">
    <citation type="submission" date="2020-04" db="EMBL/GenBank/DDBJ databases">
        <authorList>
            <person name="Neveu A P."/>
        </authorList>
    </citation>
    <scope>NUCLEOTIDE SEQUENCE</scope>
    <source>
        <tissue evidence="3">Whole embryo</tissue>
    </source>
</reference>
<organism evidence="3">
    <name type="scientific">Phallusia mammillata</name>
    <dbReference type="NCBI Taxonomy" id="59560"/>
    <lineage>
        <taxon>Eukaryota</taxon>
        <taxon>Metazoa</taxon>
        <taxon>Chordata</taxon>
        <taxon>Tunicata</taxon>
        <taxon>Ascidiacea</taxon>
        <taxon>Phlebobranchia</taxon>
        <taxon>Ascidiidae</taxon>
        <taxon>Phallusia</taxon>
    </lineage>
</organism>
<dbReference type="PANTHER" id="PTHR10504:SF131">
    <property type="entry name" value="BPI2 DOMAIN-CONTAINING PROTEIN"/>
    <property type="match status" value="1"/>
</dbReference>
<dbReference type="InterPro" id="IPR001124">
    <property type="entry name" value="Lipid-bd_serum_glycop_C"/>
</dbReference>
<dbReference type="AlphaFoldDB" id="A0A6F9DK87"/>
<proteinExistence type="evidence at transcript level"/>
<dbReference type="PANTHER" id="PTHR10504">
    <property type="entry name" value="BACTERICIDAL PERMEABILITY-INCREASING BPI PROTEIN-RELATED"/>
    <property type="match status" value="1"/>
</dbReference>
<dbReference type="Gene3D" id="3.15.20.10">
    <property type="entry name" value="Bactericidal permeability-increasing protein, domain 2"/>
    <property type="match status" value="1"/>
</dbReference>
<evidence type="ECO:0000256" key="1">
    <source>
        <dbReference type="SAM" id="SignalP"/>
    </source>
</evidence>
<dbReference type="SUPFAM" id="SSF55394">
    <property type="entry name" value="Bactericidal permeability-increasing protein, BPI"/>
    <property type="match status" value="2"/>
</dbReference>
<dbReference type="InterPro" id="IPR017943">
    <property type="entry name" value="Bactericidal_perm-incr_a/b_dom"/>
</dbReference>
<accession>A0A6F9DK87</accession>
<sequence length="480" mass="53136">MREFPVLLLVLVTSFRCGNSQQAGVKFKLNPNGVGVFNDLGFREVTRINKTLLNNLIGSVEIGDGLTLEYQFTNNYLQNIEYVGVKTTSMISPNYLFVVGRGGYMEVDGDFTLTIKSNGVIQQTISDKYAGVSFNSATGVVFEIDVSDGFITMSDIQCEHFCGMFSVSLDGTKELGFSVDPIEDAMKAHLVQQVCDVFIPKLTSQLNEVFLDTLLYMDLTGPMNGTRVDFSLLPDEIEIVDNNVLLFAVTGKVYPVSNPSVEYPYQIGEFPEFSVTSQMAQMLISDYHLRSLFHSMHDSGQLEFEIPDSSIPRVLGRSVGSLISLLIPGFRPYANMPLTFTARSSEVPTFEVDENSLKINGSFDFALMVQLESGEDFEAMAIDARFTAVGDVISTENAIGINLDDIKFDLELSRSNVGEFPFGIIEASLQGILPTFVKTTMNEILNQGVTIPEFLTMELYNLNATKRKNALEITADLRIN</sequence>
<dbReference type="GO" id="GO:0008289">
    <property type="term" value="F:lipid binding"/>
    <property type="evidence" value="ECO:0007669"/>
    <property type="project" value="InterPro"/>
</dbReference>
<evidence type="ECO:0000313" key="3">
    <source>
        <dbReference type="EMBL" id="CAB3263398.1"/>
    </source>
</evidence>
<dbReference type="Gene3D" id="3.15.10.10">
    <property type="entry name" value="Bactericidal permeability-increasing protein, domain 1"/>
    <property type="match status" value="1"/>
</dbReference>
<dbReference type="Pfam" id="PF02886">
    <property type="entry name" value="LBP_BPI_CETP_C"/>
    <property type="match status" value="1"/>
</dbReference>
<dbReference type="InterPro" id="IPR032942">
    <property type="entry name" value="BPI/LBP/Plunc"/>
</dbReference>
<name>A0A6F9DK87_9ASCI</name>
<feature type="domain" description="Lipid-binding serum glycoprotein C-terminal" evidence="2">
    <location>
        <begin position="274"/>
        <end position="475"/>
    </location>
</feature>
<dbReference type="SMART" id="SM00329">
    <property type="entry name" value="BPI2"/>
    <property type="match status" value="1"/>
</dbReference>